<dbReference type="InterPro" id="IPR036937">
    <property type="entry name" value="Adhesion_dom_fimbrial_sf"/>
</dbReference>
<dbReference type="AlphaFoldDB" id="A0A3J3EHC1"/>
<dbReference type="Proteomes" id="UP000839513">
    <property type="component" value="Unassembled WGS sequence"/>
</dbReference>
<protein>
    <submittedName>
        <fullName evidence="2">Type 1 fimbrial protein</fullName>
    </submittedName>
</protein>
<sequence>MKRKLKYAVILAGLMGSSVSMAATGDAVQGASGTINVSGRISFTTCSATIDSASQSFALNRADISGAAAGASLASPFTTLTLNSCSGYPLTAKVTANKPGTDSMTGLLDGDSAGVLGYNVGFSAAAGVTGGVGDNHEVPVDGSAAATPLSIIPDANSYALKMTTYVKRVGSAAVPGDLGALTGSYTYTINYL</sequence>
<evidence type="ECO:0000313" key="2">
    <source>
        <dbReference type="EMBL" id="MHT00521.1"/>
    </source>
</evidence>
<dbReference type="Gene3D" id="2.60.40.1090">
    <property type="entry name" value="Fimbrial-type adhesion domain"/>
    <property type="match status" value="1"/>
</dbReference>
<dbReference type="InterPro" id="IPR008966">
    <property type="entry name" value="Adhesion_dom_sf"/>
</dbReference>
<feature type="signal peptide" evidence="1">
    <location>
        <begin position="1"/>
        <end position="22"/>
    </location>
</feature>
<keyword evidence="1" id="KW-0732">Signal</keyword>
<proteinExistence type="predicted"/>
<organism evidence="2">
    <name type="scientific">Salmonella enterica</name>
    <name type="common">Salmonella choleraesuis</name>
    <dbReference type="NCBI Taxonomy" id="28901"/>
    <lineage>
        <taxon>Bacteria</taxon>
        <taxon>Pseudomonadati</taxon>
        <taxon>Pseudomonadota</taxon>
        <taxon>Gammaproteobacteria</taxon>
        <taxon>Enterobacterales</taxon>
        <taxon>Enterobacteriaceae</taxon>
        <taxon>Salmonella</taxon>
    </lineage>
</organism>
<reference evidence="2" key="1">
    <citation type="submission" date="2018-11" db="EMBL/GenBank/DDBJ databases">
        <authorList>
            <consortium name="PulseNet: The National Subtyping Network for Foodborne Disease Surveillance"/>
            <person name="Tarr C.L."/>
            <person name="Trees E."/>
            <person name="Katz L.S."/>
            <person name="Carleton-Romer H.A."/>
            <person name="Stroika S."/>
            <person name="Kucerova Z."/>
            <person name="Roache K.F."/>
            <person name="Sabol A.L."/>
            <person name="Besser J."/>
            <person name="Gerner-Smidt P."/>
        </authorList>
    </citation>
    <scope>NUCLEOTIDE SEQUENCE [LARGE SCALE GENOMIC DNA]</scope>
    <source>
        <strain evidence="2">PNUSAS059687</strain>
    </source>
</reference>
<gene>
    <name evidence="2" type="ORF">EEN88_22615</name>
</gene>
<accession>A0A3J3EHC1</accession>
<dbReference type="GO" id="GO:0007155">
    <property type="term" value="P:cell adhesion"/>
    <property type="evidence" value="ECO:0007669"/>
    <property type="project" value="InterPro"/>
</dbReference>
<evidence type="ECO:0000256" key="1">
    <source>
        <dbReference type="SAM" id="SignalP"/>
    </source>
</evidence>
<dbReference type="EMBL" id="RNUA01000154">
    <property type="protein sequence ID" value="MHT00521.1"/>
    <property type="molecule type" value="Genomic_DNA"/>
</dbReference>
<dbReference type="SUPFAM" id="SSF49401">
    <property type="entry name" value="Bacterial adhesins"/>
    <property type="match status" value="1"/>
</dbReference>
<feature type="chain" id="PRO_5030077660" evidence="1">
    <location>
        <begin position="23"/>
        <end position="192"/>
    </location>
</feature>
<name>A0A3J3EHC1_SALER</name>
<comment type="caution">
    <text evidence="2">The sequence shown here is derived from an EMBL/GenBank/DDBJ whole genome shotgun (WGS) entry which is preliminary data.</text>
</comment>
<dbReference type="GO" id="GO:0009289">
    <property type="term" value="C:pilus"/>
    <property type="evidence" value="ECO:0007669"/>
    <property type="project" value="InterPro"/>
</dbReference>